<dbReference type="SMART" id="SM00715">
    <property type="entry name" value="LA"/>
    <property type="match status" value="1"/>
</dbReference>
<dbReference type="AlphaFoldDB" id="A0A4Q9MCU0"/>
<keyword evidence="1 2" id="KW-0694">RNA-binding</keyword>
<dbReference type="GO" id="GO:0005829">
    <property type="term" value="C:cytosol"/>
    <property type="evidence" value="ECO:0007669"/>
    <property type="project" value="TreeGrafter"/>
</dbReference>
<dbReference type="Proteomes" id="UP000292957">
    <property type="component" value="Unassembled WGS sequence"/>
</dbReference>
<feature type="compositionally biased region" description="Polar residues" evidence="3">
    <location>
        <begin position="362"/>
        <end position="389"/>
    </location>
</feature>
<dbReference type="CDD" id="cd07323">
    <property type="entry name" value="LAM"/>
    <property type="match status" value="1"/>
</dbReference>
<feature type="region of interest" description="Disordered" evidence="3">
    <location>
        <begin position="571"/>
        <end position="601"/>
    </location>
</feature>
<feature type="compositionally biased region" description="Low complexity" evidence="3">
    <location>
        <begin position="144"/>
        <end position="187"/>
    </location>
</feature>
<dbReference type="InterPro" id="IPR036390">
    <property type="entry name" value="WH_DNA-bd_sf"/>
</dbReference>
<organism evidence="5">
    <name type="scientific">Dichomitus squalens</name>
    <dbReference type="NCBI Taxonomy" id="114155"/>
    <lineage>
        <taxon>Eukaryota</taxon>
        <taxon>Fungi</taxon>
        <taxon>Dikarya</taxon>
        <taxon>Basidiomycota</taxon>
        <taxon>Agaricomycotina</taxon>
        <taxon>Agaricomycetes</taxon>
        <taxon>Polyporales</taxon>
        <taxon>Polyporaceae</taxon>
        <taxon>Dichomitus</taxon>
    </lineage>
</organism>
<evidence type="ECO:0000259" key="4">
    <source>
        <dbReference type="PROSITE" id="PS50961"/>
    </source>
</evidence>
<feature type="region of interest" description="Disordered" evidence="3">
    <location>
        <begin position="897"/>
        <end position="966"/>
    </location>
</feature>
<feature type="compositionally biased region" description="Polar residues" evidence="3">
    <location>
        <begin position="189"/>
        <end position="212"/>
    </location>
</feature>
<feature type="compositionally biased region" description="Low complexity" evidence="3">
    <location>
        <begin position="414"/>
        <end position="427"/>
    </location>
</feature>
<dbReference type="PANTHER" id="PTHR22792">
    <property type="entry name" value="LUPUS LA PROTEIN-RELATED"/>
    <property type="match status" value="1"/>
</dbReference>
<dbReference type="Pfam" id="PF05383">
    <property type="entry name" value="La"/>
    <property type="match status" value="1"/>
</dbReference>
<dbReference type="OrthoDB" id="340227at2759"/>
<proteinExistence type="predicted"/>
<feature type="domain" description="HTH La-type RNA-binding" evidence="4">
    <location>
        <begin position="1034"/>
        <end position="1123"/>
    </location>
</feature>
<dbReference type="GO" id="GO:0045727">
    <property type="term" value="P:positive regulation of translation"/>
    <property type="evidence" value="ECO:0007669"/>
    <property type="project" value="TreeGrafter"/>
</dbReference>
<feature type="compositionally biased region" description="Basic and acidic residues" evidence="3">
    <location>
        <begin position="897"/>
        <end position="923"/>
    </location>
</feature>
<feature type="region of interest" description="Disordered" evidence="3">
    <location>
        <begin position="1"/>
        <end position="435"/>
    </location>
</feature>
<dbReference type="PROSITE" id="PS50961">
    <property type="entry name" value="HTH_LA"/>
    <property type="match status" value="1"/>
</dbReference>
<dbReference type="InterPro" id="IPR006630">
    <property type="entry name" value="La_HTH"/>
</dbReference>
<evidence type="ECO:0000256" key="1">
    <source>
        <dbReference type="ARBA" id="ARBA00022884"/>
    </source>
</evidence>
<accession>A0A4Q9MCU0</accession>
<dbReference type="InterPro" id="IPR045180">
    <property type="entry name" value="La_dom_prot"/>
</dbReference>
<dbReference type="GO" id="GO:0010494">
    <property type="term" value="C:cytoplasmic stress granule"/>
    <property type="evidence" value="ECO:0007669"/>
    <property type="project" value="TreeGrafter"/>
</dbReference>
<dbReference type="Gene3D" id="1.10.10.10">
    <property type="entry name" value="Winged helix-like DNA-binding domain superfamily/Winged helix DNA-binding domain"/>
    <property type="match status" value="1"/>
</dbReference>
<protein>
    <recommendedName>
        <fullName evidence="4">HTH La-type RNA-binding domain-containing protein</fullName>
    </recommendedName>
</protein>
<gene>
    <name evidence="5" type="ORF">BD311DRAFT_781546</name>
</gene>
<feature type="compositionally biased region" description="Basic and acidic residues" evidence="3">
    <location>
        <begin position="272"/>
        <end position="303"/>
    </location>
</feature>
<feature type="compositionally biased region" description="Polar residues" evidence="3">
    <location>
        <begin position="114"/>
        <end position="131"/>
    </location>
</feature>
<feature type="region of interest" description="Disordered" evidence="3">
    <location>
        <begin position="496"/>
        <end position="518"/>
    </location>
</feature>
<dbReference type="PANTHER" id="PTHR22792:SF132">
    <property type="entry name" value="LA-RELATED PROTEIN 1"/>
    <property type="match status" value="1"/>
</dbReference>
<evidence type="ECO:0000256" key="3">
    <source>
        <dbReference type="SAM" id="MobiDB-lite"/>
    </source>
</evidence>
<feature type="region of interest" description="Disordered" evidence="3">
    <location>
        <begin position="1143"/>
        <end position="1171"/>
    </location>
</feature>
<sequence>MVSPAPLAPANPPLSYADRAKKAQQNARPAAPQQPLSRASSQATSSIVTAASSPTASRPNVVSPSASRPSLPIPTGTDPRISPAATSSKPTSPSSADLSSNPRPNGDVNHHHGPTSSDPPALSTSRQSTVPPVNVWDKRKAEMAASSRASARTQSSQPLQPMSSSINASLVASSASSPPPSSLDVSAGPSVSVSADISVKSSPSMPPSNTNGHVAHPHDYDDPFVVRPGRSPSVLNPTPPSITTPPAIDDAESWPEVGQAATTPINAGNGRVEGRAKETGEDDRGHEREGSGGHSSRKSEKLKWVPVPPEDLHFEGPVRNPHARQRPHNTDRSHPRQAGRQSATASSSSGQGSQHQSRTHSATGRRQTPSHAGSVSHSQAQSRTGSVHSSPRHASIRGGGRRLPDESSGPVFGANRSLRSSAANSPSTFAQPKPLPAEFIPGVGLRPYVNTSVTHVQPSALSAVPDSGAAAATSPAELNPHAAYYAPAPHAPPFGVSPYHSPHPAGSPAGNHYPLPPMGYPGQPGIPPPISMSGYGTPPPPYAMYSPYPYPYGQPYMYWPPPGVSLPPAMSSPMGHAQPGDGVPPPTMLARPPPPHESDAVAGYRDVGFALPPTAEVSQQGQEEEEQRRGRPRELSFGSIGAGAEGTSKSPSPAPASPNSGSVLEGAALGLDVFGGGQAALEAPAQGDVGGKGQKDVSGKAPTVLLIGVAPGEPTPARIRSRTHSKGPVASASAQAEISTAGKEGELPSAASEDPLAALADAAAKVIHLTDPLPETKWEFGTTKQTEDAAEPQAEFAPPLGPPPPPAADPSGIPAPPSFAPMPASYANAPPFIPPVGIPSHPVNGIPSAASPSTYVPPRQAHSVAEDEFEVRDYGYGFGRGVPAPVYPQAAGALHREDRPYHGGRDYQADRDQHYGGRPRRESYSGYYQRGTYGGRRARGLAGGYGGRGYQNRPYTRGGYNSQQQRQQTYVPPVQPPPQPEVNGYYAPPVAPLATYIPQAFEGYPYAPLPPPPPQAQNAGSQGAPLPMPQSNVGFPLDSTRYYLLGQLEYYLSPQNLAQDFYLRQQMDSRGWIPIALFASFNRVLTLTTDVQLVTEVLTLSSMVEVRNGHVRTLQWLQFVLPTAKQSQVEDDGYVLAQDAAAQSAGAEAPQDVNQNLEGEEDEEEDVVFVM</sequence>
<evidence type="ECO:0000256" key="2">
    <source>
        <dbReference type="PROSITE-ProRule" id="PRU00332"/>
    </source>
</evidence>
<feature type="region of interest" description="Disordered" evidence="3">
    <location>
        <begin position="710"/>
        <end position="754"/>
    </location>
</feature>
<dbReference type="SUPFAM" id="SSF46785">
    <property type="entry name" value="Winged helix' DNA-binding domain"/>
    <property type="match status" value="1"/>
</dbReference>
<feature type="compositionally biased region" description="Pro residues" evidence="3">
    <location>
        <begin position="799"/>
        <end position="819"/>
    </location>
</feature>
<feature type="region of interest" description="Disordered" evidence="3">
    <location>
        <begin position="782"/>
        <end position="819"/>
    </location>
</feature>
<dbReference type="InterPro" id="IPR036388">
    <property type="entry name" value="WH-like_DNA-bd_sf"/>
</dbReference>
<feature type="compositionally biased region" description="Low complexity" evidence="3">
    <location>
        <begin position="82"/>
        <end position="100"/>
    </location>
</feature>
<feature type="compositionally biased region" description="Pro residues" evidence="3">
    <location>
        <begin position="1"/>
        <end position="12"/>
    </location>
</feature>
<feature type="compositionally biased region" description="Low complexity" evidence="3">
    <location>
        <begin position="336"/>
        <end position="361"/>
    </location>
</feature>
<dbReference type="GO" id="GO:0003723">
    <property type="term" value="F:RNA binding"/>
    <property type="evidence" value="ECO:0007669"/>
    <property type="project" value="UniProtKB-UniRule"/>
</dbReference>
<feature type="compositionally biased region" description="Low complexity" evidence="3">
    <location>
        <begin position="23"/>
        <end position="35"/>
    </location>
</feature>
<reference evidence="5" key="1">
    <citation type="submission" date="2019-01" db="EMBL/GenBank/DDBJ databases">
        <title>Draft genome sequences of three monokaryotic isolates of the white-rot basidiomycete fungus Dichomitus squalens.</title>
        <authorList>
            <consortium name="DOE Joint Genome Institute"/>
            <person name="Lopez S.C."/>
            <person name="Andreopoulos B."/>
            <person name="Pangilinan J."/>
            <person name="Lipzen A."/>
            <person name="Riley R."/>
            <person name="Ahrendt S."/>
            <person name="Ng V."/>
            <person name="Barry K."/>
            <person name="Daum C."/>
            <person name="Grigoriev I.V."/>
            <person name="Hilden K.S."/>
            <person name="Makela M.R."/>
            <person name="de Vries R.P."/>
        </authorList>
    </citation>
    <scope>NUCLEOTIDE SEQUENCE [LARGE SCALE GENOMIC DNA]</scope>
    <source>
        <strain evidence="5">OM18370.1</strain>
    </source>
</reference>
<feature type="region of interest" description="Disordered" evidence="3">
    <location>
        <begin position="613"/>
        <end position="663"/>
    </location>
</feature>
<feature type="compositionally biased region" description="Polar residues" evidence="3">
    <location>
        <begin position="36"/>
        <end position="68"/>
    </location>
</feature>
<name>A0A4Q9MCU0_9APHY</name>
<feature type="compositionally biased region" description="Acidic residues" evidence="3">
    <location>
        <begin position="1158"/>
        <end position="1171"/>
    </location>
</feature>
<evidence type="ECO:0000313" key="5">
    <source>
        <dbReference type="EMBL" id="TBU23626.1"/>
    </source>
</evidence>
<dbReference type="EMBL" id="ML143499">
    <property type="protein sequence ID" value="TBU23626.1"/>
    <property type="molecule type" value="Genomic_DNA"/>
</dbReference>
<feature type="compositionally biased region" description="Pro residues" evidence="3">
    <location>
        <begin position="582"/>
        <end position="593"/>
    </location>
</feature>